<dbReference type="Proteomes" id="UP000195105">
    <property type="component" value="Unassembled WGS sequence"/>
</dbReference>
<dbReference type="InterPro" id="IPR031304">
    <property type="entry name" value="SLT_2"/>
</dbReference>
<dbReference type="RefSeq" id="WP_143645784.1">
    <property type="nucleotide sequence ID" value="NZ_NGFN01000595.1"/>
</dbReference>
<dbReference type="GO" id="GO:0008933">
    <property type="term" value="F:peptidoglycan lytic transglycosylase activity"/>
    <property type="evidence" value="ECO:0007669"/>
    <property type="project" value="TreeGrafter"/>
</dbReference>
<protein>
    <submittedName>
        <fullName evidence="4">Lytic transglycosylase</fullName>
    </submittedName>
</protein>
<feature type="chain" id="PRO_5039012023" evidence="2">
    <location>
        <begin position="31"/>
        <end position="347"/>
    </location>
</feature>
<dbReference type="CDD" id="cd13399">
    <property type="entry name" value="Slt35-like"/>
    <property type="match status" value="1"/>
</dbReference>
<feature type="compositionally biased region" description="Pro residues" evidence="1">
    <location>
        <begin position="71"/>
        <end position="85"/>
    </location>
</feature>
<feature type="compositionally biased region" description="Pro residues" evidence="1">
    <location>
        <begin position="325"/>
        <end position="347"/>
    </location>
</feature>
<evidence type="ECO:0000313" key="4">
    <source>
        <dbReference type="EMBL" id="OUC83526.1"/>
    </source>
</evidence>
<evidence type="ECO:0000313" key="5">
    <source>
        <dbReference type="Proteomes" id="UP000195105"/>
    </source>
</evidence>
<feature type="signal peptide" evidence="2">
    <location>
        <begin position="1"/>
        <end position="30"/>
    </location>
</feature>
<name>A0A243QQN1_9ACTN</name>
<comment type="caution">
    <text evidence="4">The sequence shown here is derived from an EMBL/GenBank/DDBJ whole genome shotgun (WGS) entry which is preliminary data.</text>
</comment>
<dbReference type="InterPro" id="IPR043426">
    <property type="entry name" value="MltB-like"/>
</dbReference>
<feature type="non-terminal residue" evidence="4">
    <location>
        <position position="347"/>
    </location>
</feature>
<feature type="compositionally biased region" description="Basic and acidic residues" evidence="1">
    <location>
        <begin position="302"/>
        <end position="315"/>
    </location>
</feature>
<dbReference type="AlphaFoldDB" id="A0A243QQN1"/>
<dbReference type="GO" id="GO:0009253">
    <property type="term" value="P:peptidoglycan catabolic process"/>
    <property type="evidence" value="ECO:0007669"/>
    <property type="project" value="TreeGrafter"/>
</dbReference>
<feature type="domain" description="Transglycosylase SLT" evidence="3">
    <location>
        <begin position="173"/>
        <end position="225"/>
    </location>
</feature>
<feature type="compositionally biased region" description="Low complexity" evidence="1">
    <location>
        <begin position="278"/>
        <end position="299"/>
    </location>
</feature>
<evidence type="ECO:0000256" key="1">
    <source>
        <dbReference type="SAM" id="MobiDB-lite"/>
    </source>
</evidence>
<dbReference type="InterPro" id="IPR023346">
    <property type="entry name" value="Lysozyme-like_dom_sf"/>
</dbReference>
<proteinExistence type="predicted"/>
<feature type="compositionally biased region" description="Low complexity" evidence="1">
    <location>
        <begin position="41"/>
        <end position="60"/>
    </location>
</feature>
<feature type="region of interest" description="Disordered" evidence="1">
    <location>
        <begin position="29"/>
        <end position="93"/>
    </location>
</feature>
<evidence type="ECO:0000259" key="3">
    <source>
        <dbReference type="Pfam" id="PF13406"/>
    </source>
</evidence>
<sequence length="347" mass="35653">MAAQFGRRLRKGAATTAVAAVAVAALSASQAPGVNDHGRQTAADATPSPDASASDGSATGNSPYYTDLPPLNSPSPSPSTGPGPTTPGTSEAGIPATVLDAYKKAESALRDAKPGCNLPWQLLAAIGRVESGQARGGRVNAEGTTISPILGPQLDGNGFALIKDTDNGAYDGNSTYDQAVGPMQFIPSTWAWAGRDANGDGKKDPNNIYDAALAAGHYLCRFGWDLSDQKDLDRAILSYNNSREYLNLVMRWLEYYRKGTHEIPDGTGTLPDNRSDNGAGASPSPSTPGTPASGGSKSKPSPRPEKPDKPSKPDKPGTPGGGTTTPPPTPPATPTPPPSTPPTPTDT</sequence>
<dbReference type="EMBL" id="NGFN01000595">
    <property type="protein sequence ID" value="OUC83526.1"/>
    <property type="molecule type" value="Genomic_DNA"/>
</dbReference>
<keyword evidence="2" id="KW-0732">Signal</keyword>
<dbReference type="PANTHER" id="PTHR30163:SF8">
    <property type="entry name" value="LYTIC MUREIN TRANSGLYCOSYLASE"/>
    <property type="match status" value="1"/>
</dbReference>
<accession>A0A243QQN1</accession>
<dbReference type="PANTHER" id="PTHR30163">
    <property type="entry name" value="MEMBRANE-BOUND LYTIC MUREIN TRANSGLYCOSYLASE B"/>
    <property type="match status" value="1"/>
</dbReference>
<dbReference type="Gene3D" id="1.10.530.10">
    <property type="match status" value="1"/>
</dbReference>
<dbReference type="SUPFAM" id="SSF53955">
    <property type="entry name" value="Lysozyme-like"/>
    <property type="match status" value="1"/>
</dbReference>
<gene>
    <name evidence="4" type="ORF">CA983_42405</name>
</gene>
<organism evidence="4 5">
    <name type="scientific">Streptomyces swartbergensis</name>
    <dbReference type="NCBI Taxonomy" id="487165"/>
    <lineage>
        <taxon>Bacteria</taxon>
        <taxon>Bacillati</taxon>
        <taxon>Actinomycetota</taxon>
        <taxon>Actinomycetes</taxon>
        <taxon>Kitasatosporales</taxon>
        <taxon>Streptomycetaceae</taxon>
        <taxon>Streptomyces</taxon>
    </lineage>
</organism>
<keyword evidence="5" id="KW-1185">Reference proteome</keyword>
<evidence type="ECO:0000256" key="2">
    <source>
        <dbReference type="SAM" id="SignalP"/>
    </source>
</evidence>
<feature type="region of interest" description="Disordered" evidence="1">
    <location>
        <begin position="262"/>
        <end position="347"/>
    </location>
</feature>
<reference evidence="4 5" key="1">
    <citation type="submission" date="2017-05" db="EMBL/GenBank/DDBJ databases">
        <title>Biotechnological potential of actinobacteria isolated from South African environments.</title>
        <authorList>
            <person name="Le Roes-Hill M."/>
            <person name="Prins A."/>
            <person name="Durrell K.A."/>
        </authorList>
    </citation>
    <scope>NUCLEOTIDE SEQUENCE [LARGE SCALE GENOMIC DNA]</scope>
    <source>
        <strain evidence="4 5">HMC13</strain>
    </source>
</reference>
<dbReference type="Pfam" id="PF13406">
    <property type="entry name" value="SLT_2"/>
    <property type="match status" value="1"/>
</dbReference>